<reference evidence="1 2" key="1">
    <citation type="submission" date="2016-11" db="EMBL/GenBank/DDBJ databases">
        <authorList>
            <person name="Jaros S."/>
            <person name="Januszkiewicz K."/>
            <person name="Wedrychowicz H."/>
        </authorList>
    </citation>
    <scope>NUCLEOTIDE SEQUENCE [LARGE SCALE GENOMIC DNA]</scope>
    <source>
        <strain evidence="1 2">GAS86</strain>
    </source>
</reference>
<dbReference type="EMBL" id="FSRM01000001">
    <property type="protein sequence ID" value="SIO11733.1"/>
    <property type="molecule type" value="Genomic_DNA"/>
</dbReference>
<accession>A0A1N6GW04</accession>
<evidence type="ECO:0000313" key="2">
    <source>
        <dbReference type="Proteomes" id="UP000184693"/>
    </source>
</evidence>
<dbReference type="Proteomes" id="UP000184693">
    <property type="component" value="Unassembled WGS sequence"/>
</dbReference>
<name>A0A1N6GW04_9BURK</name>
<sequence>MMRTYEYQGFTLQVSVESQFSLPPITRLAGRSGYVAVVRVFQAGTAVAIFSPLRFGEAGGRPFDTEVSALMGGYSAARKIVDDLFGREVH</sequence>
<organism evidence="1 2">
    <name type="scientific">Paraburkholderia phenazinium</name>
    <dbReference type="NCBI Taxonomy" id="60549"/>
    <lineage>
        <taxon>Bacteria</taxon>
        <taxon>Pseudomonadati</taxon>
        <taxon>Pseudomonadota</taxon>
        <taxon>Betaproteobacteria</taxon>
        <taxon>Burkholderiales</taxon>
        <taxon>Burkholderiaceae</taxon>
        <taxon>Paraburkholderia</taxon>
    </lineage>
</organism>
<dbReference type="AlphaFoldDB" id="A0A1N6GW04"/>
<proteinExistence type="predicted"/>
<gene>
    <name evidence="1" type="ORF">SAMN05444168_2741</name>
</gene>
<protein>
    <submittedName>
        <fullName evidence="1">Uncharacterized protein</fullName>
    </submittedName>
</protein>
<evidence type="ECO:0000313" key="1">
    <source>
        <dbReference type="EMBL" id="SIO11733.1"/>
    </source>
</evidence>